<dbReference type="Pfam" id="PF13692">
    <property type="entry name" value="Glyco_trans_1_4"/>
    <property type="match status" value="1"/>
</dbReference>
<dbReference type="EMBL" id="RKMK01000061">
    <property type="protein sequence ID" value="RXG85170.1"/>
    <property type="molecule type" value="Genomic_DNA"/>
</dbReference>
<dbReference type="AlphaFoldDB" id="A0A4Q0Q8K2"/>
<dbReference type="Pfam" id="PF13439">
    <property type="entry name" value="Glyco_transf_4"/>
    <property type="match status" value="1"/>
</dbReference>
<dbReference type="InterPro" id="IPR050194">
    <property type="entry name" value="Glycosyltransferase_grp1"/>
</dbReference>
<dbReference type="Gene3D" id="3.40.50.2000">
    <property type="entry name" value="Glycogen Phosphorylase B"/>
    <property type="match status" value="2"/>
</dbReference>
<dbReference type="CDD" id="cd03801">
    <property type="entry name" value="GT4_PimA-like"/>
    <property type="match status" value="1"/>
</dbReference>
<sequence length="378" mass="42707">MLRVAIVYHMWPHYRRAVMEALDRSQKVEYLFVGSGEPFEGILHVDPEAVSRFRRAPFIVRNRFLWQPQAVELAARGQLDAIIFLGNPNFISTWVAAWIARRRSIPVLFWEHGWRRREGRIKSKLRLLFFALADRVLVYAPRAKHLGVAAGYPEDRIDVVYNSLDYAASDRLYSLISSGELSDVDPDSFFDEPGRPIIICTARLTSACRFDLLLEAVDILRAQGTRCNVLLVGDGPMALALRELAAARSLPVHFLGACYDERILSQLLYRSTVTVSPGKVGLTAMHSLMYGTPVITHDNDDEQMPEVEAIREGVTGARFKQNDPQSLANVICSWIRPDVDRKSVRSHCREEIAARWCPEVQAKLIESAILKVLSHGQA</sequence>
<evidence type="ECO:0000259" key="1">
    <source>
        <dbReference type="Pfam" id="PF13439"/>
    </source>
</evidence>
<name>A0A4Q0Q8K2_9BRAD</name>
<dbReference type="GO" id="GO:0016757">
    <property type="term" value="F:glycosyltransferase activity"/>
    <property type="evidence" value="ECO:0007669"/>
    <property type="project" value="TreeGrafter"/>
</dbReference>
<gene>
    <name evidence="2" type="ORF">EAS61_36935</name>
</gene>
<evidence type="ECO:0000313" key="2">
    <source>
        <dbReference type="EMBL" id="RXG85170.1"/>
    </source>
</evidence>
<dbReference type="PANTHER" id="PTHR45947:SF3">
    <property type="entry name" value="SULFOQUINOVOSYL TRANSFERASE SQD2"/>
    <property type="match status" value="1"/>
</dbReference>
<dbReference type="PANTHER" id="PTHR45947">
    <property type="entry name" value="SULFOQUINOVOSYL TRANSFERASE SQD2"/>
    <property type="match status" value="1"/>
</dbReference>
<dbReference type="Proteomes" id="UP000290174">
    <property type="component" value="Unassembled WGS sequence"/>
</dbReference>
<keyword evidence="2" id="KW-0808">Transferase</keyword>
<organism evidence="2 3">
    <name type="scientific">Bradyrhizobium zhanjiangense</name>
    <dbReference type="NCBI Taxonomy" id="1325107"/>
    <lineage>
        <taxon>Bacteria</taxon>
        <taxon>Pseudomonadati</taxon>
        <taxon>Pseudomonadota</taxon>
        <taxon>Alphaproteobacteria</taxon>
        <taxon>Hyphomicrobiales</taxon>
        <taxon>Nitrobacteraceae</taxon>
        <taxon>Bradyrhizobium</taxon>
    </lineage>
</organism>
<comment type="caution">
    <text evidence="2">The sequence shown here is derived from an EMBL/GenBank/DDBJ whole genome shotgun (WGS) entry which is preliminary data.</text>
</comment>
<dbReference type="SUPFAM" id="SSF53756">
    <property type="entry name" value="UDP-Glycosyltransferase/glycogen phosphorylase"/>
    <property type="match status" value="1"/>
</dbReference>
<proteinExistence type="predicted"/>
<protein>
    <submittedName>
        <fullName evidence="2">Glycosyltransferase</fullName>
    </submittedName>
</protein>
<dbReference type="InterPro" id="IPR028098">
    <property type="entry name" value="Glyco_trans_4-like_N"/>
</dbReference>
<accession>A0A4Q0Q8K2</accession>
<reference evidence="2 3" key="1">
    <citation type="submission" date="2018-11" db="EMBL/GenBank/DDBJ databases">
        <title>Bradyrhizobium sp. nov., isolated from effective nodules of peanut in China.</title>
        <authorList>
            <person name="Li Y."/>
        </authorList>
    </citation>
    <scope>NUCLEOTIDE SEQUENCE [LARGE SCALE GENOMIC DNA]</scope>
    <source>
        <strain evidence="2 3">CCBAU 51770</strain>
    </source>
</reference>
<evidence type="ECO:0000313" key="3">
    <source>
        <dbReference type="Proteomes" id="UP000290174"/>
    </source>
</evidence>
<feature type="domain" description="Glycosyltransferase subfamily 4-like N-terminal" evidence="1">
    <location>
        <begin position="46"/>
        <end position="165"/>
    </location>
</feature>